<organism evidence="1 2">
    <name type="scientific">Microvirga mediterraneensis</name>
    <dbReference type="NCBI Taxonomy" id="2754695"/>
    <lineage>
        <taxon>Bacteria</taxon>
        <taxon>Pseudomonadati</taxon>
        <taxon>Pseudomonadota</taxon>
        <taxon>Alphaproteobacteria</taxon>
        <taxon>Hyphomicrobiales</taxon>
        <taxon>Methylobacteriaceae</taxon>
        <taxon>Microvirga</taxon>
    </lineage>
</organism>
<gene>
    <name evidence="1" type="ORF">H0S73_16015</name>
</gene>
<sequence>MKQNRKSFVFVRKSDCKTVFDSIYLREAVFRKAVTASEVKAGLLPRRNG</sequence>
<dbReference type="RefSeq" id="WP_181053081.1">
    <property type="nucleotide sequence ID" value="NZ_JACDXJ010000001.1"/>
</dbReference>
<proteinExistence type="predicted"/>
<dbReference type="Proteomes" id="UP000572984">
    <property type="component" value="Unassembled WGS sequence"/>
</dbReference>
<evidence type="ECO:0000313" key="1">
    <source>
        <dbReference type="EMBL" id="MBA1157625.1"/>
    </source>
</evidence>
<dbReference type="EMBL" id="JACDXJ010000001">
    <property type="protein sequence ID" value="MBA1157625.1"/>
    <property type="molecule type" value="Genomic_DNA"/>
</dbReference>
<evidence type="ECO:0000313" key="2">
    <source>
        <dbReference type="Proteomes" id="UP000572984"/>
    </source>
</evidence>
<name>A0A838BRK0_9HYPH</name>
<dbReference type="AlphaFoldDB" id="A0A838BRK0"/>
<keyword evidence="2" id="KW-1185">Reference proteome</keyword>
<reference evidence="1 2" key="1">
    <citation type="submission" date="2020-07" db="EMBL/GenBank/DDBJ databases">
        <title>Draft genome and description of Microvirga mediterraneensis Marseille-Q2068 sp. nov.</title>
        <authorList>
            <person name="Boxberger M."/>
        </authorList>
    </citation>
    <scope>NUCLEOTIDE SEQUENCE [LARGE SCALE GENOMIC DNA]</scope>
    <source>
        <strain evidence="1 2">Marseille-Q2068</strain>
    </source>
</reference>
<protein>
    <submittedName>
        <fullName evidence="1">Uncharacterized protein</fullName>
    </submittedName>
</protein>
<comment type="caution">
    <text evidence="1">The sequence shown here is derived from an EMBL/GenBank/DDBJ whole genome shotgun (WGS) entry which is preliminary data.</text>
</comment>
<accession>A0A838BRK0</accession>